<dbReference type="PANTHER" id="PTHR38340:SF1">
    <property type="entry name" value="S-LAYER PROTEIN"/>
    <property type="match status" value="1"/>
</dbReference>
<evidence type="ECO:0000313" key="6">
    <source>
        <dbReference type="Proteomes" id="UP000269689"/>
    </source>
</evidence>
<name>A0A3N4U2Z9_9RHOB</name>
<dbReference type="InterPro" id="IPR050557">
    <property type="entry name" value="RTX_toxin/Mannuronan_C5-epim"/>
</dbReference>
<evidence type="ECO:0000256" key="4">
    <source>
        <dbReference type="SAM" id="SignalP"/>
    </source>
</evidence>
<dbReference type="SUPFAM" id="SSF51120">
    <property type="entry name" value="beta-Roll"/>
    <property type="match status" value="2"/>
</dbReference>
<proteinExistence type="predicted"/>
<gene>
    <name evidence="5" type="ORF">EDD53_2637</name>
</gene>
<dbReference type="Pfam" id="PF00353">
    <property type="entry name" value="HemolysinCabind"/>
    <property type="match status" value="2"/>
</dbReference>
<dbReference type="Gene3D" id="2.150.10.10">
    <property type="entry name" value="Serralysin-like metalloprotease, C-terminal"/>
    <property type="match status" value="2"/>
</dbReference>
<evidence type="ECO:0000256" key="1">
    <source>
        <dbReference type="ARBA" id="ARBA00004613"/>
    </source>
</evidence>
<dbReference type="Proteomes" id="UP000269689">
    <property type="component" value="Unassembled WGS sequence"/>
</dbReference>
<organism evidence="5 6">
    <name type="scientific">Pacificibacter maritimus</name>
    <dbReference type="NCBI Taxonomy" id="762213"/>
    <lineage>
        <taxon>Bacteria</taxon>
        <taxon>Pseudomonadati</taxon>
        <taxon>Pseudomonadota</taxon>
        <taxon>Alphaproteobacteria</taxon>
        <taxon>Rhodobacterales</taxon>
        <taxon>Roseobacteraceae</taxon>
        <taxon>Pacificibacter</taxon>
    </lineage>
</organism>
<keyword evidence="4" id="KW-0732">Signal</keyword>
<dbReference type="EMBL" id="RKQK01000004">
    <property type="protein sequence ID" value="RPE64872.1"/>
    <property type="molecule type" value="Genomic_DNA"/>
</dbReference>
<dbReference type="InterPro" id="IPR011049">
    <property type="entry name" value="Serralysin-like_metalloprot_C"/>
</dbReference>
<dbReference type="GO" id="GO:0005509">
    <property type="term" value="F:calcium ion binding"/>
    <property type="evidence" value="ECO:0007669"/>
    <property type="project" value="InterPro"/>
</dbReference>
<sequence length="460" mass="47243">MLIALALLGMLPAAFVFSEGMFTESEKSEDAEDRTEADSEISQAEALDASDEGQSTTSNDDTQEDEPFDFVTDGQETDIEGFVAGEDTLTLHLTDGGSGEFIVEPMQDESGDAIGVSLSYLDGDTETTLNFFGMNEVPADDISVGITSQDTGFETLYSLTELGDFGAIEPNDPEEPDTATPSQDLYEEVLAPSDPEEPATAVAGNEDDVVLAPNEPDDSPQPRFVDHVMTADNTTLVLPDSPFEGGADASIVNVDGIVTIEATSSVHRITGTDGADAVGLGDAAAIVDAGAGDDQVFSGDGTAILSGGAGNDLLVGGNDTGSDYLLNGGEGNDTLAAGEAAAFMVGGEGTDTLVGGAGDDTLVLDSFDVAEGGAGVDTFWVYDTSDSGTDFAQITDFQQGQDMLHVSMPASSELSSGVDVQVTLAEDGVSSQVTVNGETIALLHGVSNIVASDIIVDFNA</sequence>
<accession>A0A3N4U2Z9</accession>
<dbReference type="GO" id="GO:0005576">
    <property type="term" value="C:extracellular region"/>
    <property type="evidence" value="ECO:0007669"/>
    <property type="project" value="UniProtKB-SubCell"/>
</dbReference>
<dbReference type="InterPro" id="IPR001343">
    <property type="entry name" value="Hemolysn_Ca-bd"/>
</dbReference>
<feature type="region of interest" description="Disordered" evidence="3">
    <location>
        <begin position="25"/>
        <end position="69"/>
    </location>
</feature>
<evidence type="ECO:0000256" key="3">
    <source>
        <dbReference type="SAM" id="MobiDB-lite"/>
    </source>
</evidence>
<dbReference type="AlphaFoldDB" id="A0A3N4U2Z9"/>
<dbReference type="OrthoDB" id="7870633at2"/>
<keyword evidence="2" id="KW-0964">Secreted</keyword>
<evidence type="ECO:0000313" key="5">
    <source>
        <dbReference type="EMBL" id="RPE64872.1"/>
    </source>
</evidence>
<reference evidence="5 6" key="1">
    <citation type="submission" date="2018-11" db="EMBL/GenBank/DDBJ databases">
        <title>Genomic Encyclopedia of Type Strains, Phase IV (KMG-IV): sequencing the most valuable type-strain genomes for metagenomic binning, comparative biology and taxonomic classification.</title>
        <authorList>
            <person name="Goeker M."/>
        </authorList>
    </citation>
    <scope>NUCLEOTIDE SEQUENCE [LARGE SCALE GENOMIC DNA]</scope>
    <source>
        <strain evidence="5 6">DSM 104731</strain>
    </source>
</reference>
<evidence type="ECO:0000256" key="2">
    <source>
        <dbReference type="ARBA" id="ARBA00022525"/>
    </source>
</evidence>
<feature type="signal peptide" evidence="4">
    <location>
        <begin position="1"/>
        <end position="18"/>
    </location>
</feature>
<dbReference type="PANTHER" id="PTHR38340">
    <property type="entry name" value="S-LAYER PROTEIN"/>
    <property type="match status" value="1"/>
</dbReference>
<comment type="subcellular location">
    <subcellularLocation>
        <location evidence="1">Secreted</location>
    </subcellularLocation>
</comment>
<keyword evidence="6" id="KW-1185">Reference proteome</keyword>
<feature type="compositionally biased region" description="Acidic residues" evidence="3">
    <location>
        <begin position="27"/>
        <end position="39"/>
    </location>
</feature>
<dbReference type="PRINTS" id="PR00313">
    <property type="entry name" value="CABNDNGRPT"/>
</dbReference>
<feature type="chain" id="PRO_5018253325" evidence="4">
    <location>
        <begin position="19"/>
        <end position="460"/>
    </location>
</feature>
<protein>
    <submittedName>
        <fullName evidence="5">Hemolysin type calcium-binding protein</fullName>
    </submittedName>
</protein>
<comment type="caution">
    <text evidence="5">The sequence shown here is derived from an EMBL/GenBank/DDBJ whole genome shotgun (WGS) entry which is preliminary data.</text>
</comment>